<evidence type="ECO:0000313" key="3">
    <source>
        <dbReference type="Proteomes" id="UP000007266"/>
    </source>
</evidence>
<feature type="region of interest" description="Disordered" evidence="1">
    <location>
        <begin position="1"/>
        <end position="26"/>
    </location>
</feature>
<reference evidence="2 3" key="2">
    <citation type="journal article" date="2010" name="Nucleic Acids Res.">
        <title>BeetleBase in 2010: revisions to provide comprehensive genomic information for Tribolium castaneum.</title>
        <authorList>
            <person name="Kim H.S."/>
            <person name="Murphy T."/>
            <person name="Xia J."/>
            <person name="Caragea D."/>
            <person name="Park Y."/>
            <person name="Beeman R.W."/>
            <person name="Lorenzen M.D."/>
            <person name="Butcher S."/>
            <person name="Manak J.R."/>
            <person name="Brown S.J."/>
        </authorList>
    </citation>
    <scope>GENOME REANNOTATION</scope>
    <source>
        <strain evidence="2 3">Georgia GA2</strain>
    </source>
</reference>
<gene>
    <name evidence="2" type="primary">GLEAN_03084</name>
    <name evidence="2" type="ORF">TcasGA2_TC003084</name>
</gene>
<sequence length="112" mass="13070">MFRSAFKKEKSPKLMETPSNKKSSRYPSGYGIQIRLKNEESAESIYSQQIETAIIFLFMLAGCCKEPQIVALFRSAKLALRAKHCRNFYNSAKWDNWNFYNFLAFCLHDKPT</sequence>
<protein>
    <submittedName>
        <fullName evidence="2">Uncharacterized protein</fullName>
    </submittedName>
</protein>
<dbReference type="EMBL" id="KQ971319">
    <property type="protein sequence ID" value="EFA00253.1"/>
    <property type="molecule type" value="Genomic_DNA"/>
</dbReference>
<proteinExistence type="predicted"/>
<evidence type="ECO:0000256" key="1">
    <source>
        <dbReference type="SAM" id="MobiDB-lite"/>
    </source>
</evidence>
<evidence type="ECO:0000313" key="2">
    <source>
        <dbReference type="EMBL" id="EFA00253.1"/>
    </source>
</evidence>
<keyword evidence="3" id="KW-1185">Reference proteome</keyword>
<organism evidence="2 3">
    <name type="scientific">Tribolium castaneum</name>
    <name type="common">Red flour beetle</name>
    <dbReference type="NCBI Taxonomy" id="7070"/>
    <lineage>
        <taxon>Eukaryota</taxon>
        <taxon>Metazoa</taxon>
        <taxon>Ecdysozoa</taxon>
        <taxon>Arthropoda</taxon>
        <taxon>Hexapoda</taxon>
        <taxon>Insecta</taxon>
        <taxon>Pterygota</taxon>
        <taxon>Neoptera</taxon>
        <taxon>Endopterygota</taxon>
        <taxon>Coleoptera</taxon>
        <taxon>Polyphaga</taxon>
        <taxon>Cucujiformia</taxon>
        <taxon>Tenebrionidae</taxon>
        <taxon>Tenebrionidae incertae sedis</taxon>
        <taxon>Tribolium</taxon>
    </lineage>
</organism>
<dbReference type="Proteomes" id="UP000007266">
    <property type="component" value="Linkage group 3"/>
</dbReference>
<dbReference type="HOGENOM" id="CLU_2149065_0_0_1"/>
<reference evidence="2 3" key="1">
    <citation type="journal article" date="2008" name="Nature">
        <title>The genome of the model beetle and pest Tribolium castaneum.</title>
        <authorList>
            <consortium name="Tribolium Genome Sequencing Consortium"/>
            <person name="Richards S."/>
            <person name="Gibbs R.A."/>
            <person name="Weinstock G.M."/>
            <person name="Brown S.J."/>
            <person name="Denell R."/>
            <person name="Beeman R.W."/>
            <person name="Gibbs R."/>
            <person name="Beeman R.W."/>
            <person name="Brown S.J."/>
            <person name="Bucher G."/>
            <person name="Friedrich M."/>
            <person name="Grimmelikhuijzen C.J."/>
            <person name="Klingler M."/>
            <person name="Lorenzen M."/>
            <person name="Richards S."/>
            <person name="Roth S."/>
            <person name="Schroder R."/>
            <person name="Tautz D."/>
            <person name="Zdobnov E.M."/>
            <person name="Muzny D."/>
            <person name="Gibbs R.A."/>
            <person name="Weinstock G.M."/>
            <person name="Attaway T."/>
            <person name="Bell S."/>
            <person name="Buhay C.J."/>
            <person name="Chandrabose M.N."/>
            <person name="Chavez D."/>
            <person name="Clerk-Blankenburg K.P."/>
            <person name="Cree A."/>
            <person name="Dao M."/>
            <person name="Davis C."/>
            <person name="Chacko J."/>
            <person name="Dinh H."/>
            <person name="Dugan-Rocha S."/>
            <person name="Fowler G."/>
            <person name="Garner T.T."/>
            <person name="Garnes J."/>
            <person name="Gnirke A."/>
            <person name="Hawes A."/>
            <person name="Hernandez J."/>
            <person name="Hines S."/>
            <person name="Holder M."/>
            <person name="Hume J."/>
            <person name="Jhangiani S.N."/>
            <person name="Joshi V."/>
            <person name="Khan Z.M."/>
            <person name="Jackson L."/>
            <person name="Kovar C."/>
            <person name="Kowis A."/>
            <person name="Lee S."/>
            <person name="Lewis L.R."/>
            <person name="Margolis J."/>
            <person name="Morgan M."/>
            <person name="Nazareth L.V."/>
            <person name="Nguyen N."/>
            <person name="Okwuonu G."/>
            <person name="Parker D."/>
            <person name="Richards S."/>
            <person name="Ruiz S.J."/>
            <person name="Santibanez J."/>
            <person name="Savard J."/>
            <person name="Scherer S.E."/>
            <person name="Schneider B."/>
            <person name="Sodergren E."/>
            <person name="Tautz D."/>
            <person name="Vattahil S."/>
            <person name="Villasana D."/>
            <person name="White C.S."/>
            <person name="Wright R."/>
            <person name="Park Y."/>
            <person name="Beeman R.W."/>
            <person name="Lord J."/>
            <person name="Oppert B."/>
            <person name="Lorenzen M."/>
            <person name="Brown S."/>
            <person name="Wang L."/>
            <person name="Savard J."/>
            <person name="Tautz D."/>
            <person name="Richards S."/>
            <person name="Weinstock G."/>
            <person name="Gibbs R.A."/>
            <person name="Liu Y."/>
            <person name="Worley K."/>
            <person name="Weinstock G."/>
            <person name="Elsik C.G."/>
            <person name="Reese J.T."/>
            <person name="Elhaik E."/>
            <person name="Landan G."/>
            <person name="Graur D."/>
            <person name="Arensburger P."/>
            <person name="Atkinson P."/>
            <person name="Beeman R.W."/>
            <person name="Beidler J."/>
            <person name="Brown S.J."/>
            <person name="Demuth J.P."/>
            <person name="Drury D.W."/>
            <person name="Du Y.Z."/>
            <person name="Fujiwara H."/>
            <person name="Lorenzen M."/>
            <person name="Maselli V."/>
            <person name="Osanai M."/>
            <person name="Park Y."/>
            <person name="Robertson H.M."/>
            <person name="Tu Z."/>
            <person name="Wang J.J."/>
            <person name="Wang S."/>
            <person name="Richards S."/>
            <person name="Song H."/>
            <person name="Zhang L."/>
            <person name="Sodergren E."/>
            <person name="Werner D."/>
            <person name="Stanke M."/>
            <person name="Morgenstern B."/>
            <person name="Solovyev V."/>
            <person name="Kosarev P."/>
            <person name="Brown G."/>
            <person name="Chen H.C."/>
            <person name="Ermolaeva O."/>
            <person name="Hlavina W."/>
            <person name="Kapustin Y."/>
            <person name="Kiryutin B."/>
            <person name="Kitts P."/>
            <person name="Maglott D."/>
            <person name="Pruitt K."/>
            <person name="Sapojnikov V."/>
            <person name="Souvorov A."/>
            <person name="Mackey A.J."/>
            <person name="Waterhouse R.M."/>
            <person name="Wyder S."/>
            <person name="Zdobnov E.M."/>
            <person name="Zdobnov E.M."/>
            <person name="Wyder S."/>
            <person name="Kriventseva E.V."/>
            <person name="Kadowaki T."/>
            <person name="Bork P."/>
            <person name="Aranda M."/>
            <person name="Bao R."/>
            <person name="Beermann A."/>
            <person name="Berns N."/>
            <person name="Bolognesi R."/>
            <person name="Bonneton F."/>
            <person name="Bopp D."/>
            <person name="Brown S.J."/>
            <person name="Bucher G."/>
            <person name="Butts T."/>
            <person name="Chaumot A."/>
            <person name="Denell R.E."/>
            <person name="Ferrier D.E."/>
            <person name="Friedrich M."/>
            <person name="Gordon C.M."/>
            <person name="Jindra M."/>
            <person name="Klingler M."/>
            <person name="Lan Q."/>
            <person name="Lattorff H.M."/>
            <person name="Laudet V."/>
            <person name="von Levetsow C."/>
            <person name="Liu Z."/>
            <person name="Lutz R."/>
            <person name="Lynch J.A."/>
            <person name="da Fonseca R.N."/>
            <person name="Posnien N."/>
            <person name="Reuter R."/>
            <person name="Roth S."/>
            <person name="Savard J."/>
            <person name="Schinko J.B."/>
            <person name="Schmitt C."/>
            <person name="Schoppmeier M."/>
            <person name="Schroder R."/>
            <person name="Shippy T.D."/>
            <person name="Simonnet F."/>
            <person name="Marques-Souza H."/>
            <person name="Tautz D."/>
            <person name="Tomoyasu Y."/>
            <person name="Trauner J."/>
            <person name="Van der Zee M."/>
            <person name="Vervoort M."/>
            <person name="Wittkopp N."/>
            <person name="Wimmer E.A."/>
            <person name="Yang X."/>
            <person name="Jones A.K."/>
            <person name="Sattelle D.B."/>
            <person name="Ebert P.R."/>
            <person name="Nelson D."/>
            <person name="Scott J.G."/>
            <person name="Beeman R.W."/>
            <person name="Muthukrishnan S."/>
            <person name="Kramer K.J."/>
            <person name="Arakane Y."/>
            <person name="Beeman R.W."/>
            <person name="Zhu Q."/>
            <person name="Hogenkamp D."/>
            <person name="Dixit R."/>
            <person name="Oppert B."/>
            <person name="Jiang H."/>
            <person name="Zou Z."/>
            <person name="Marshall J."/>
            <person name="Elpidina E."/>
            <person name="Vinokurov K."/>
            <person name="Oppert C."/>
            <person name="Zou Z."/>
            <person name="Evans J."/>
            <person name="Lu Z."/>
            <person name="Zhao P."/>
            <person name="Sumathipala N."/>
            <person name="Altincicek B."/>
            <person name="Vilcinskas A."/>
            <person name="Williams M."/>
            <person name="Hultmark D."/>
            <person name="Hetru C."/>
            <person name="Jiang H."/>
            <person name="Grimmelikhuijzen C.J."/>
            <person name="Hauser F."/>
            <person name="Cazzamali G."/>
            <person name="Williamson M."/>
            <person name="Park Y."/>
            <person name="Li B."/>
            <person name="Tanaka Y."/>
            <person name="Predel R."/>
            <person name="Neupert S."/>
            <person name="Schachtner J."/>
            <person name="Verleyen P."/>
            <person name="Raible F."/>
            <person name="Bork P."/>
            <person name="Friedrich M."/>
            <person name="Walden K.K."/>
            <person name="Robertson H.M."/>
            <person name="Angeli S."/>
            <person name="Foret S."/>
            <person name="Bucher G."/>
            <person name="Schuetz S."/>
            <person name="Maleszka R."/>
            <person name="Wimmer E.A."/>
            <person name="Beeman R.W."/>
            <person name="Lorenzen M."/>
            <person name="Tomoyasu Y."/>
            <person name="Miller S.C."/>
            <person name="Grossmann D."/>
            <person name="Bucher G."/>
        </authorList>
    </citation>
    <scope>NUCLEOTIDE SEQUENCE [LARGE SCALE GENOMIC DNA]</scope>
    <source>
        <strain evidence="2 3">Georgia GA2</strain>
    </source>
</reference>
<dbReference type="InParanoid" id="D6WFF8"/>
<dbReference type="AlphaFoldDB" id="D6WFF8"/>
<name>D6WFF8_TRICA</name>
<accession>D6WFF8</accession>
<feature type="compositionally biased region" description="Basic and acidic residues" evidence="1">
    <location>
        <begin position="1"/>
        <end position="13"/>
    </location>
</feature>